<evidence type="ECO:0000256" key="1">
    <source>
        <dbReference type="SAM" id="Phobius"/>
    </source>
</evidence>
<gene>
    <name evidence="2" type="ORF">UU35_C0011G0011</name>
</gene>
<name>A0A0G0UC68_9BACT</name>
<dbReference type="EMBL" id="LCAH01000011">
    <property type="protein sequence ID" value="KKR86558.1"/>
    <property type="molecule type" value="Genomic_DNA"/>
</dbReference>
<evidence type="ECO:0008006" key="4">
    <source>
        <dbReference type="Google" id="ProtNLM"/>
    </source>
</evidence>
<feature type="transmembrane region" description="Helical" evidence="1">
    <location>
        <begin position="109"/>
        <end position="127"/>
    </location>
</feature>
<comment type="caution">
    <text evidence="2">The sequence shown here is derived from an EMBL/GenBank/DDBJ whole genome shotgun (WGS) entry which is preliminary data.</text>
</comment>
<keyword evidence="1" id="KW-0472">Membrane</keyword>
<evidence type="ECO:0000313" key="2">
    <source>
        <dbReference type="EMBL" id="KKR86558.1"/>
    </source>
</evidence>
<accession>A0A0G0UC68</accession>
<evidence type="ECO:0000313" key="3">
    <source>
        <dbReference type="Proteomes" id="UP000034616"/>
    </source>
</evidence>
<keyword evidence="1" id="KW-0812">Transmembrane</keyword>
<dbReference type="Proteomes" id="UP000034616">
    <property type="component" value="Unassembled WGS sequence"/>
</dbReference>
<proteinExistence type="predicted"/>
<feature type="transmembrane region" description="Helical" evidence="1">
    <location>
        <begin position="63"/>
        <end position="88"/>
    </location>
</feature>
<organism evidence="2 3">
    <name type="scientific">Candidatus Uhrbacteria bacterium GW2011_GWC2_41_11</name>
    <dbReference type="NCBI Taxonomy" id="1618985"/>
    <lineage>
        <taxon>Bacteria</taxon>
        <taxon>Candidatus Uhriibacteriota</taxon>
    </lineage>
</organism>
<protein>
    <recommendedName>
        <fullName evidence="4">Transmembrane protein</fullName>
    </recommendedName>
</protein>
<sequence>MFARLFSLILLIGVLIFIPQTVLADAKTGVCTKQIPSNRNVGPFLQNVCLECYDQGNCSVNDILSVIASIGNFILGIIASLVFLMYIIGGIYWLTAGGDKGRVDKGKKYVVGSTFGLLIVLFAYAGITTLKLALESGKIGDQEVIICDGTDATEGKACGLNQKCVKNQCLSLCTIQYSAQEGEFFDQKYCADLSDDEKTGNRETGCIKNLCPGGENIQCCNVPDYLKEHYMQEKGLSDEITT</sequence>
<reference evidence="2 3" key="1">
    <citation type="journal article" date="2015" name="Nature">
        <title>rRNA introns, odd ribosomes, and small enigmatic genomes across a large radiation of phyla.</title>
        <authorList>
            <person name="Brown C.T."/>
            <person name="Hug L.A."/>
            <person name="Thomas B.C."/>
            <person name="Sharon I."/>
            <person name="Castelle C.J."/>
            <person name="Singh A."/>
            <person name="Wilkins M.J."/>
            <person name="Williams K.H."/>
            <person name="Banfield J.F."/>
        </authorList>
    </citation>
    <scope>NUCLEOTIDE SEQUENCE [LARGE SCALE GENOMIC DNA]</scope>
</reference>
<dbReference type="AlphaFoldDB" id="A0A0G0UC68"/>
<keyword evidence="1" id="KW-1133">Transmembrane helix</keyword>